<dbReference type="GO" id="GO:0003677">
    <property type="term" value="F:DNA binding"/>
    <property type="evidence" value="ECO:0007669"/>
    <property type="project" value="InterPro"/>
</dbReference>
<dbReference type="Proteomes" id="UP000289859">
    <property type="component" value="Unassembled WGS sequence"/>
</dbReference>
<evidence type="ECO:0000313" key="4">
    <source>
        <dbReference type="Proteomes" id="UP000289859"/>
    </source>
</evidence>
<dbReference type="Gene3D" id="3.40.50.300">
    <property type="entry name" value="P-loop containing nucleotide triphosphate hydrolases"/>
    <property type="match status" value="1"/>
</dbReference>
<protein>
    <submittedName>
        <fullName evidence="3">Restriction endonuclease</fullName>
    </submittedName>
</protein>
<comment type="caution">
    <text evidence="3">The sequence shown here is derived from an EMBL/GenBank/DDBJ whole genome shotgun (WGS) entry which is preliminary data.</text>
</comment>
<evidence type="ECO:0000313" key="3">
    <source>
        <dbReference type="EMBL" id="RXG13022.1"/>
    </source>
</evidence>
<dbReference type="InterPro" id="IPR049050">
    <property type="entry name" value="nSTAND3"/>
</dbReference>
<dbReference type="Pfam" id="PF04471">
    <property type="entry name" value="Mrr_cat"/>
    <property type="match status" value="1"/>
</dbReference>
<evidence type="ECO:0000259" key="1">
    <source>
        <dbReference type="Pfam" id="PF04471"/>
    </source>
</evidence>
<accession>A0A4Q0NQV9</accession>
<dbReference type="EMBL" id="QOVK01000028">
    <property type="protein sequence ID" value="RXG13022.1"/>
    <property type="molecule type" value="Genomic_DNA"/>
</dbReference>
<keyword evidence="4" id="KW-1185">Reference proteome</keyword>
<dbReference type="SUPFAM" id="SSF52540">
    <property type="entry name" value="P-loop containing nucleoside triphosphate hydrolases"/>
    <property type="match status" value="1"/>
</dbReference>
<organism evidence="3 4">
    <name type="scientific">Leeuwenhoekiella polynyae</name>
    <dbReference type="NCBI Taxonomy" id="1550906"/>
    <lineage>
        <taxon>Bacteria</taxon>
        <taxon>Pseudomonadati</taxon>
        <taxon>Bacteroidota</taxon>
        <taxon>Flavobacteriia</taxon>
        <taxon>Flavobacteriales</taxon>
        <taxon>Flavobacteriaceae</taxon>
        <taxon>Leeuwenhoekiella</taxon>
    </lineage>
</organism>
<dbReference type="GO" id="GO:0004519">
    <property type="term" value="F:endonuclease activity"/>
    <property type="evidence" value="ECO:0007669"/>
    <property type="project" value="UniProtKB-KW"/>
</dbReference>
<dbReference type="OrthoDB" id="9806903at2"/>
<dbReference type="AlphaFoldDB" id="A0A4Q0NQV9"/>
<dbReference type="Pfam" id="PF20720">
    <property type="entry name" value="nSTAND3"/>
    <property type="match status" value="1"/>
</dbReference>
<feature type="domain" description="Restriction endonuclease type IV Mrr" evidence="1">
    <location>
        <begin position="8"/>
        <end position="112"/>
    </location>
</feature>
<dbReference type="InterPro" id="IPR027417">
    <property type="entry name" value="P-loop_NTPase"/>
</dbReference>
<keyword evidence="3" id="KW-0255">Endonuclease</keyword>
<keyword evidence="3" id="KW-0540">Nuclease</keyword>
<evidence type="ECO:0000259" key="2">
    <source>
        <dbReference type="Pfam" id="PF20720"/>
    </source>
</evidence>
<name>A0A4Q0NQV9_9FLAO</name>
<feature type="domain" description="Novel STAND NTPase 3" evidence="2">
    <location>
        <begin position="182"/>
        <end position="340"/>
    </location>
</feature>
<gene>
    <name evidence="3" type="ORF">DSM02_3816</name>
</gene>
<dbReference type="InterPro" id="IPR011856">
    <property type="entry name" value="tRNA_endonuc-like_dom_sf"/>
</dbReference>
<dbReference type="GO" id="GO:0009307">
    <property type="term" value="P:DNA restriction-modification system"/>
    <property type="evidence" value="ECO:0007669"/>
    <property type="project" value="InterPro"/>
</dbReference>
<keyword evidence="3" id="KW-0378">Hydrolase</keyword>
<reference evidence="3 4" key="1">
    <citation type="submission" date="2018-07" db="EMBL/GenBank/DDBJ databases">
        <title>Leeuwenhoekiella genomics.</title>
        <authorList>
            <person name="Tahon G."/>
            <person name="Willems A."/>
        </authorList>
    </citation>
    <scope>NUCLEOTIDE SEQUENCE [LARGE SCALE GENOMIC DNA]</scope>
    <source>
        <strain evidence="3 4">LMG 29608</strain>
    </source>
</reference>
<dbReference type="Gene3D" id="3.40.1350.10">
    <property type="match status" value="1"/>
</dbReference>
<sequence>MSNYDFSTLSPFDFEELACDLLNAHYEKENFEGNFRTFGPGRDKGIDLLLSTPNTNFEIIGQVKHYVKSSFSKLLRDLKNIEKDKVFLLNPKRYVIVTSQELSPDNKIEIKAAFEPYITTLGDIFGRQDLNKILRQNKYIEEKHFKLWFSSTLILDKILNYKFEGRRKEFTDTVLKRKFRLFVETNNFLKAKSILNENKFIIITGEPGVGKSTLSDMMIYDFIKDDYQINIIYDDIKEVEINLRDDKSKQVFYFDDFLGHTQAEINKSKSAENSLLRIISRIENLDHKFLILNTRKFILTSFLDESERFRNFNPLRSEAKIELQSYSYDVKKRMIENHIQESTLSPTQIDVINK</sequence>
<proteinExistence type="predicted"/>
<dbReference type="InterPro" id="IPR007560">
    <property type="entry name" value="Restrct_endonuc_IV_Mrr"/>
</dbReference>
<dbReference type="RefSeq" id="WP_128767014.1">
    <property type="nucleotide sequence ID" value="NZ_JBHUOO010000017.1"/>
</dbReference>